<dbReference type="RefSeq" id="WP_165901775.1">
    <property type="nucleotide sequence ID" value="NZ_SLZR01000001.1"/>
</dbReference>
<sequence length="212" mass="24469">MYKFSSTALLVALLITANSVFAAQFYRWTDKDGNLFIQSYIPPDAVKGGYEIIDDAGNLIKKVAPELSEEERKAQQDAQIAAEMQLARDEELLKLYRSPTDVDRAMATWLSRMDMEIRVKVNRIRIKENEHDTLQEQAANLEKTGKDIPENLLSELSTIDQQIADFEAEIDEVESRKQEARDVFLLDRDRMVVLWEMINKKKWVEPEPAAEF</sequence>
<evidence type="ECO:0000313" key="3">
    <source>
        <dbReference type="EMBL" id="TCS44019.1"/>
    </source>
</evidence>
<keyword evidence="1" id="KW-0175">Coiled coil</keyword>
<accession>A0A4R3IBL7</accession>
<reference evidence="3 4" key="1">
    <citation type="submission" date="2019-03" db="EMBL/GenBank/DDBJ databases">
        <title>Genomic Encyclopedia of Archaeal and Bacterial Type Strains, Phase II (KMG-II): from individual species to whole genera.</title>
        <authorList>
            <person name="Goeker M."/>
        </authorList>
    </citation>
    <scope>NUCLEOTIDE SEQUENCE [LARGE SCALE GENOMIC DNA]</scope>
    <source>
        <strain evidence="3 4">DSM 15388</strain>
    </source>
</reference>
<keyword evidence="4" id="KW-1185">Reference proteome</keyword>
<name>A0A4R3IBL7_9GAMM</name>
<dbReference type="AlphaFoldDB" id="A0A4R3IBL7"/>
<proteinExistence type="predicted"/>
<dbReference type="EMBL" id="SLZR01000001">
    <property type="protein sequence ID" value="TCS44019.1"/>
    <property type="molecule type" value="Genomic_DNA"/>
</dbReference>
<keyword evidence="2" id="KW-0732">Signal</keyword>
<protein>
    <submittedName>
        <fullName evidence="3">Uncharacterized protein DUF4124</fullName>
    </submittedName>
</protein>
<comment type="caution">
    <text evidence="3">The sequence shown here is derived from an EMBL/GenBank/DDBJ whole genome shotgun (WGS) entry which is preliminary data.</text>
</comment>
<dbReference type="Proteomes" id="UP000295793">
    <property type="component" value="Unassembled WGS sequence"/>
</dbReference>
<gene>
    <name evidence="3" type="ORF">BCF53_101362</name>
</gene>
<evidence type="ECO:0000256" key="1">
    <source>
        <dbReference type="SAM" id="Coils"/>
    </source>
</evidence>
<organism evidence="3 4">
    <name type="scientific">Reinekea marinisedimentorum</name>
    <dbReference type="NCBI Taxonomy" id="230495"/>
    <lineage>
        <taxon>Bacteria</taxon>
        <taxon>Pseudomonadati</taxon>
        <taxon>Pseudomonadota</taxon>
        <taxon>Gammaproteobacteria</taxon>
        <taxon>Oceanospirillales</taxon>
        <taxon>Saccharospirillaceae</taxon>
        <taxon>Reinekea</taxon>
    </lineage>
</organism>
<feature type="coiled-coil region" evidence="1">
    <location>
        <begin position="124"/>
        <end position="183"/>
    </location>
</feature>
<evidence type="ECO:0000256" key="2">
    <source>
        <dbReference type="SAM" id="SignalP"/>
    </source>
</evidence>
<evidence type="ECO:0000313" key="4">
    <source>
        <dbReference type="Proteomes" id="UP000295793"/>
    </source>
</evidence>
<feature type="signal peptide" evidence="2">
    <location>
        <begin position="1"/>
        <end position="22"/>
    </location>
</feature>
<feature type="chain" id="PRO_5020460053" evidence="2">
    <location>
        <begin position="23"/>
        <end position="212"/>
    </location>
</feature>